<name>A0AAV2J3L8_KNICA</name>
<accession>A0AAV2J3L8</accession>
<sequence length="105" mass="11656">MLAARSSGGGVQPPHIHRKHSVASLSGTKRNSPDKRNASAGKTQSRSHNKASLIREIETTWYLKMFGLGKEETVATRTGMPYRFCLGCFCRHAVELSEQSLNFHL</sequence>
<gene>
    <name evidence="2" type="ORF">KC01_LOCUS3974</name>
</gene>
<dbReference type="EMBL" id="OZ035832">
    <property type="protein sequence ID" value="CAL1571910.1"/>
    <property type="molecule type" value="Genomic_DNA"/>
</dbReference>
<protein>
    <submittedName>
        <fullName evidence="2">Uncharacterized protein</fullName>
    </submittedName>
</protein>
<proteinExistence type="predicted"/>
<evidence type="ECO:0000313" key="2">
    <source>
        <dbReference type="EMBL" id="CAL1571910.1"/>
    </source>
</evidence>
<organism evidence="2 3">
    <name type="scientific">Knipowitschia caucasica</name>
    <name type="common">Caucasian dwarf goby</name>
    <name type="synonym">Pomatoschistus caucasicus</name>
    <dbReference type="NCBI Taxonomy" id="637954"/>
    <lineage>
        <taxon>Eukaryota</taxon>
        <taxon>Metazoa</taxon>
        <taxon>Chordata</taxon>
        <taxon>Craniata</taxon>
        <taxon>Vertebrata</taxon>
        <taxon>Euteleostomi</taxon>
        <taxon>Actinopterygii</taxon>
        <taxon>Neopterygii</taxon>
        <taxon>Teleostei</taxon>
        <taxon>Neoteleostei</taxon>
        <taxon>Acanthomorphata</taxon>
        <taxon>Gobiaria</taxon>
        <taxon>Gobiiformes</taxon>
        <taxon>Gobioidei</taxon>
        <taxon>Gobiidae</taxon>
        <taxon>Gobiinae</taxon>
        <taxon>Knipowitschia</taxon>
    </lineage>
</organism>
<feature type="region of interest" description="Disordered" evidence="1">
    <location>
        <begin position="1"/>
        <end position="52"/>
    </location>
</feature>
<dbReference type="AlphaFoldDB" id="A0AAV2J3L8"/>
<evidence type="ECO:0000313" key="3">
    <source>
        <dbReference type="Proteomes" id="UP001497482"/>
    </source>
</evidence>
<dbReference type="Proteomes" id="UP001497482">
    <property type="component" value="Chromosome 10"/>
</dbReference>
<evidence type="ECO:0000256" key="1">
    <source>
        <dbReference type="SAM" id="MobiDB-lite"/>
    </source>
</evidence>
<keyword evidence="3" id="KW-1185">Reference proteome</keyword>
<reference evidence="2 3" key="1">
    <citation type="submission" date="2024-04" db="EMBL/GenBank/DDBJ databases">
        <authorList>
            <person name="Waldvogel A.-M."/>
            <person name="Schoenle A."/>
        </authorList>
    </citation>
    <scope>NUCLEOTIDE SEQUENCE [LARGE SCALE GENOMIC DNA]</scope>
</reference>